<evidence type="ECO:0000313" key="1">
    <source>
        <dbReference type="EMBL" id="MBM9619617.1"/>
    </source>
</evidence>
<name>A0ABS2URX4_9ACTN</name>
<reference evidence="1 2" key="1">
    <citation type="journal article" date="2016" name="Arch. Microbiol.">
        <title>Streptomyces zhihengii sp. nov., isolated from rhizospheric soil of Psammosilene tunicoides.</title>
        <authorList>
            <person name="Huang M.J."/>
            <person name="Fei J.J."/>
            <person name="Salam N."/>
            <person name="Kim C.J."/>
            <person name="Hozzein W.N."/>
            <person name="Xiao M."/>
            <person name="Huang H.Q."/>
            <person name="Li W.J."/>
        </authorList>
    </citation>
    <scope>NUCLEOTIDE SEQUENCE [LARGE SCALE GENOMIC DNA]</scope>
    <source>
        <strain evidence="1 2">YIM T102</strain>
    </source>
</reference>
<protein>
    <submittedName>
        <fullName evidence="1">Pilus assembly protein</fullName>
    </submittedName>
</protein>
<proteinExistence type="predicted"/>
<sequence length="106" mass="10911">MLPLIAAVCVILWQSALLGYTYILAGDAADSAAREGAVGLAGQAQCQAAAREDLGTWREGASVSCGSAAGGLYEAEVELKVPVLFPGFVSFPFHVTGHAATVEEGW</sequence>
<keyword evidence="2" id="KW-1185">Reference proteome</keyword>
<accession>A0ABS2URX4</accession>
<organism evidence="1 2">
    <name type="scientific">Streptomyces zhihengii</name>
    <dbReference type="NCBI Taxonomy" id="1818004"/>
    <lineage>
        <taxon>Bacteria</taxon>
        <taxon>Bacillati</taxon>
        <taxon>Actinomycetota</taxon>
        <taxon>Actinomycetes</taxon>
        <taxon>Kitasatosporales</taxon>
        <taxon>Streptomycetaceae</taxon>
        <taxon>Streptomyces</taxon>
    </lineage>
</organism>
<evidence type="ECO:0000313" key="2">
    <source>
        <dbReference type="Proteomes" id="UP000664109"/>
    </source>
</evidence>
<dbReference type="EMBL" id="JAFEJA010000001">
    <property type="protein sequence ID" value="MBM9619617.1"/>
    <property type="molecule type" value="Genomic_DNA"/>
</dbReference>
<gene>
    <name evidence="1" type="ORF">JE024_12910</name>
</gene>
<dbReference type="Proteomes" id="UP000664109">
    <property type="component" value="Unassembled WGS sequence"/>
</dbReference>
<comment type="caution">
    <text evidence="1">The sequence shown here is derived from an EMBL/GenBank/DDBJ whole genome shotgun (WGS) entry which is preliminary data.</text>
</comment>